<evidence type="ECO:0000313" key="1">
    <source>
        <dbReference type="EMBL" id="KAI3809851.1"/>
    </source>
</evidence>
<gene>
    <name evidence="1" type="ORF">L1987_19453</name>
</gene>
<reference evidence="2" key="1">
    <citation type="journal article" date="2022" name="Mol. Ecol. Resour.">
        <title>The genomes of chicory, endive, great burdock and yacon provide insights into Asteraceae palaeo-polyploidization history and plant inulin production.</title>
        <authorList>
            <person name="Fan W."/>
            <person name="Wang S."/>
            <person name="Wang H."/>
            <person name="Wang A."/>
            <person name="Jiang F."/>
            <person name="Liu H."/>
            <person name="Zhao H."/>
            <person name="Xu D."/>
            <person name="Zhang Y."/>
        </authorList>
    </citation>
    <scope>NUCLEOTIDE SEQUENCE [LARGE SCALE GENOMIC DNA]</scope>
    <source>
        <strain evidence="2">cv. Yunnan</strain>
    </source>
</reference>
<reference evidence="1 2" key="2">
    <citation type="journal article" date="2022" name="Mol. Ecol. Resour.">
        <title>The genomes of chicory, endive, great burdock and yacon provide insights into Asteraceae paleo-polyploidization history and plant inulin production.</title>
        <authorList>
            <person name="Fan W."/>
            <person name="Wang S."/>
            <person name="Wang H."/>
            <person name="Wang A."/>
            <person name="Jiang F."/>
            <person name="Liu H."/>
            <person name="Zhao H."/>
            <person name="Xu D."/>
            <person name="Zhang Y."/>
        </authorList>
    </citation>
    <scope>NUCLEOTIDE SEQUENCE [LARGE SCALE GENOMIC DNA]</scope>
    <source>
        <strain evidence="2">cv. Yunnan</strain>
        <tissue evidence="1">Leaves</tissue>
    </source>
</reference>
<name>A0ACB9IQU8_9ASTR</name>
<proteinExistence type="predicted"/>
<dbReference type="EMBL" id="CM042024">
    <property type="protein sequence ID" value="KAI3809851.1"/>
    <property type="molecule type" value="Genomic_DNA"/>
</dbReference>
<protein>
    <submittedName>
        <fullName evidence="1">Uncharacterized protein</fullName>
    </submittedName>
</protein>
<organism evidence="1 2">
    <name type="scientific">Smallanthus sonchifolius</name>
    <dbReference type="NCBI Taxonomy" id="185202"/>
    <lineage>
        <taxon>Eukaryota</taxon>
        <taxon>Viridiplantae</taxon>
        <taxon>Streptophyta</taxon>
        <taxon>Embryophyta</taxon>
        <taxon>Tracheophyta</taxon>
        <taxon>Spermatophyta</taxon>
        <taxon>Magnoliopsida</taxon>
        <taxon>eudicotyledons</taxon>
        <taxon>Gunneridae</taxon>
        <taxon>Pentapetalae</taxon>
        <taxon>asterids</taxon>
        <taxon>campanulids</taxon>
        <taxon>Asterales</taxon>
        <taxon>Asteraceae</taxon>
        <taxon>Asteroideae</taxon>
        <taxon>Heliantheae alliance</taxon>
        <taxon>Millerieae</taxon>
        <taxon>Smallanthus</taxon>
    </lineage>
</organism>
<evidence type="ECO:0000313" key="2">
    <source>
        <dbReference type="Proteomes" id="UP001056120"/>
    </source>
</evidence>
<accession>A0ACB9IQU8</accession>
<comment type="caution">
    <text evidence="1">The sequence shown here is derived from an EMBL/GenBank/DDBJ whole genome shotgun (WGS) entry which is preliminary data.</text>
</comment>
<keyword evidence="2" id="KW-1185">Reference proteome</keyword>
<sequence>MTIKINIYIHCLNFAFQNAEPTQINQDCSWAPIFVNSSNFKLPAEPKVPIIMICVGTGLTPIRGFLQERFALWESGTELGLSILLFSCRNCEVVICVYKLFILFNM</sequence>
<dbReference type="Proteomes" id="UP001056120">
    <property type="component" value="Linkage Group LG07"/>
</dbReference>